<dbReference type="GO" id="GO:0005886">
    <property type="term" value="C:plasma membrane"/>
    <property type="evidence" value="ECO:0007669"/>
    <property type="project" value="InterPro"/>
</dbReference>
<accession>A0A1G5PMM3</accession>
<dbReference type="GO" id="GO:0097347">
    <property type="term" value="C:TAM protein secretion complex"/>
    <property type="evidence" value="ECO:0007669"/>
    <property type="project" value="TreeGrafter"/>
</dbReference>
<dbReference type="AlphaFoldDB" id="A0A1G5PMM3"/>
<dbReference type="Pfam" id="PF04357">
    <property type="entry name" value="TamB"/>
    <property type="match status" value="1"/>
</dbReference>
<gene>
    <name evidence="6" type="ORF">SAMN04488118_101355</name>
</gene>
<dbReference type="InterPro" id="IPR007452">
    <property type="entry name" value="TamB_C"/>
</dbReference>
<keyword evidence="4" id="KW-0472">Membrane</keyword>
<dbReference type="RefSeq" id="WP_090215248.1">
    <property type="nucleotide sequence ID" value="NZ_FMWG01000001.1"/>
</dbReference>
<dbReference type="PANTHER" id="PTHR36985:SF1">
    <property type="entry name" value="TRANSLOCATION AND ASSEMBLY MODULE SUBUNIT TAMB"/>
    <property type="match status" value="1"/>
</dbReference>
<dbReference type="PANTHER" id="PTHR36985">
    <property type="entry name" value="TRANSLOCATION AND ASSEMBLY MODULE SUBUNIT TAMB"/>
    <property type="match status" value="1"/>
</dbReference>
<protein>
    <submittedName>
        <fullName evidence="6">Autotransporter secretion inner membrane protein TamB</fullName>
    </submittedName>
</protein>
<evidence type="ECO:0000256" key="1">
    <source>
        <dbReference type="ARBA" id="ARBA00004167"/>
    </source>
</evidence>
<dbReference type="Proteomes" id="UP000198767">
    <property type="component" value="Unassembled WGS sequence"/>
</dbReference>
<dbReference type="GO" id="GO:0009306">
    <property type="term" value="P:protein secretion"/>
    <property type="evidence" value="ECO:0007669"/>
    <property type="project" value="InterPro"/>
</dbReference>
<evidence type="ECO:0000313" key="7">
    <source>
        <dbReference type="Proteomes" id="UP000198767"/>
    </source>
</evidence>
<organism evidence="6 7">
    <name type="scientific">Epibacterium ulvae</name>
    <dbReference type="NCBI Taxonomy" id="1156985"/>
    <lineage>
        <taxon>Bacteria</taxon>
        <taxon>Pseudomonadati</taxon>
        <taxon>Pseudomonadota</taxon>
        <taxon>Alphaproteobacteria</taxon>
        <taxon>Rhodobacterales</taxon>
        <taxon>Roseobacteraceae</taxon>
        <taxon>Epibacterium</taxon>
    </lineage>
</organism>
<evidence type="ECO:0000256" key="2">
    <source>
        <dbReference type="ARBA" id="ARBA00022692"/>
    </source>
</evidence>
<keyword evidence="2" id="KW-0812">Transmembrane</keyword>
<keyword evidence="3" id="KW-1133">Transmembrane helix</keyword>
<comment type="subcellular location">
    <subcellularLocation>
        <location evidence="1">Membrane</location>
        <topology evidence="1">Single-pass membrane protein</topology>
    </subcellularLocation>
</comment>
<name>A0A1G5PMM3_9RHOB</name>
<sequence length="1137" mass="119496">MQLIRLLLLFVLLAPLPLWAQQRISTEESGGFLVDFLEEQLSGDNRAIRVEGLSGGFSSKAELKRLTIADDKGVWLEIEEATLDWTRSALLRGALSINQLSARRIAVLRAPEPAPVDPELPAPETAPFRLPDLPVSILLNELRAEEIELGESLLGQQARLRVDGRIELADGTLSMDLSGLRLDRQGDQLTLKVGFDNETEELALDLSLDEQAGGLIGRLLELPGGPSLQLNAEGSGPLRDFTADLGFATDGIERLSGQVRLEGADPTTSTTGLVFRADLNGNIDPLLPERFHPFFGPGLRLRVKGETFENDGLALHSLALTSRALRLSGSLMMRAGALETANLRSTITAADPTSRVILPIPGEEISIKGMSLQAQKPKGRDWNIAARIGEFAHPQIAIADLSFKTLGTLEQSLFDLVADVNLTAKGVQPNDPNLRVALGPEIVAQTRLELSSENARATQLQVKGDGYQLSGEMEFEGLQDGLKVIADLKTDLNDLAQFEALAGVPLGGSVIGTAQGSFTPLTGGFDVVSTLTAQDLRLGQAQLDPLLVGTSNLTLSARRDVDGLVLEQLSLSSSAFQSDTSGRLDSQNGQLSLTARLNDLATVVAGISGPVTLAADIQKKGTTVSGNADLQGPLSTTARISGEMQEDGSADVQFSSRLGELQGLIPELAGVVTAEGRASRSEGIWQINSNATGPAALTAAISGSWDEATARADLAAQGAVQMSVVNPFLKPNLLDGQGRFNLSLSGPPSLDALRGTVQLADTRLVLPSAGQELRNIAATVTLNGAGADIQARAQPRSGGKINIRGPIAIQPPFDGALTIDLADVVLSDNLIYETKLSGDLSLTGALVQAPQLSGTIDVQETTLNLASAGGAVGAAPIPLIQHQNEPRAVRQTRQHAGLLNTSSGSSANLALDLLIRAPNRIFARGRGLRAELGGELRLRGTSADPVPSGQIGLLRGTFDILGRRLSLDDGQITLLGSLIPYLSFTASTTTEQGSASLMLQGPANAPTIEVTSEPNRPSEEALALLLFGDNIQDISPLALARLAASVARLSGRSDGVSDSLRDSTGAETVDVGVDNLGAGELGLGGYISQNVYTDLNVNTRGESELSINLDLSPSVTVTGTADSAGETGVGLFFKRDY</sequence>
<dbReference type="OrthoDB" id="7784409at2"/>
<evidence type="ECO:0000259" key="5">
    <source>
        <dbReference type="Pfam" id="PF04357"/>
    </source>
</evidence>
<feature type="domain" description="Translocation and assembly module TamB C-terminal" evidence="5">
    <location>
        <begin position="796"/>
        <end position="1137"/>
    </location>
</feature>
<reference evidence="6 7" key="1">
    <citation type="submission" date="2016-10" db="EMBL/GenBank/DDBJ databases">
        <authorList>
            <person name="de Groot N.N."/>
        </authorList>
    </citation>
    <scope>NUCLEOTIDE SEQUENCE [LARGE SCALE GENOMIC DNA]</scope>
    <source>
        <strain evidence="6 7">U95</strain>
    </source>
</reference>
<keyword evidence="7" id="KW-1185">Reference proteome</keyword>
<dbReference type="STRING" id="1156985.SAMN04488118_101355"/>
<evidence type="ECO:0000256" key="3">
    <source>
        <dbReference type="ARBA" id="ARBA00022989"/>
    </source>
</evidence>
<evidence type="ECO:0000313" key="6">
    <source>
        <dbReference type="EMBL" id="SCZ50785.1"/>
    </source>
</evidence>
<dbReference type="EMBL" id="FMWG01000001">
    <property type="protein sequence ID" value="SCZ50785.1"/>
    <property type="molecule type" value="Genomic_DNA"/>
</dbReference>
<proteinExistence type="predicted"/>
<evidence type="ECO:0000256" key="4">
    <source>
        <dbReference type="ARBA" id="ARBA00023136"/>
    </source>
</evidence>